<dbReference type="GeneID" id="20524894"/>
<reference evidence="2" key="1">
    <citation type="submission" date="2013-04" db="EMBL/GenBank/DDBJ databases">
        <title>The Genome Sequence of Fonticula alba ATCC 38817.</title>
        <authorList>
            <consortium name="The Broad Institute Genomics Platform"/>
            <person name="Russ C."/>
            <person name="Cuomo C."/>
            <person name="Burger G."/>
            <person name="Gray M.W."/>
            <person name="Holland P.W.H."/>
            <person name="King N."/>
            <person name="Lang F.B.F."/>
            <person name="Roger A.J."/>
            <person name="Ruiz-Trillo I."/>
            <person name="Brown M."/>
            <person name="Walker B."/>
            <person name="Young S."/>
            <person name="Zeng Q."/>
            <person name="Gargeya S."/>
            <person name="Fitzgerald M."/>
            <person name="Haas B."/>
            <person name="Abouelleil A."/>
            <person name="Allen A.W."/>
            <person name="Alvarado L."/>
            <person name="Arachchi H.M."/>
            <person name="Berlin A.M."/>
            <person name="Chapman S.B."/>
            <person name="Gainer-Dewar J."/>
            <person name="Goldberg J."/>
            <person name="Griggs A."/>
            <person name="Gujja S."/>
            <person name="Hansen M."/>
            <person name="Howarth C."/>
            <person name="Imamovic A."/>
            <person name="Ireland A."/>
            <person name="Larimer J."/>
            <person name="McCowan C."/>
            <person name="Murphy C."/>
            <person name="Pearson M."/>
            <person name="Poon T.W."/>
            <person name="Priest M."/>
            <person name="Roberts A."/>
            <person name="Saif S."/>
            <person name="Shea T."/>
            <person name="Sisk P."/>
            <person name="Sykes S."/>
            <person name="Wortman J."/>
            <person name="Nusbaum C."/>
            <person name="Birren B."/>
        </authorList>
    </citation>
    <scope>NUCLEOTIDE SEQUENCE [LARGE SCALE GENOMIC DNA]</scope>
    <source>
        <strain evidence="2">ATCC 38817</strain>
    </source>
</reference>
<accession>A0A058ZF66</accession>
<feature type="region of interest" description="Disordered" evidence="1">
    <location>
        <begin position="1"/>
        <end position="64"/>
    </location>
</feature>
<sequence>MFMPPPPATCQRVLGPAAAAAPPPPPPPPGPGFDNGGIPRRDHVSDRASRRGESSLEAGTPLSATTQAGANLGWCFTTDHAAAVAPSAGPSFRMSHAPSTRHRRRPADGPASELRAPQSSQNHIDPHWHVWLPHYQDINM</sequence>
<evidence type="ECO:0000313" key="2">
    <source>
        <dbReference type="EMBL" id="KCV72578.1"/>
    </source>
</evidence>
<dbReference type="Proteomes" id="UP000030693">
    <property type="component" value="Unassembled WGS sequence"/>
</dbReference>
<feature type="compositionally biased region" description="Pro residues" evidence="1">
    <location>
        <begin position="21"/>
        <end position="31"/>
    </location>
</feature>
<protein>
    <submittedName>
        <fullName evidence="2">Uncharacterized protein</fullName>
    </submittedName>
</protein>
<organism evidence="2">
    <name type="scientific">Fonticula alba</name>
    <name type="common">Slime mold</name>
    <dbReference type="NCBI Taxonomy" id="691883"/>
    <lineage>
        <taxon>Eukaryota</taxon>
        <taxon>Rotosphaerida</taxon>
        <taxon>Fonticulaceae</taxon>
        <taxon>Fonticula</taxon>
    </lineage>
</organism>
<proteinExistence type="predicted"/>
<dbReference type="EMBL" id="KB932201">
    <property type="protein sequence ID" value="KCV72578.1"/>
    <property type="molecule type" value="Genomic_DNA"/>
</dbReference>
<feature type="compositionally biased region" description="Basic and acidic residues" evidence="1">
    <location>
        <begin position="39"/>
        <end position="54"/>
    </location>
</feature>
<name>A0A058ZF66_FONAL</name>
<evidence type="ECO:0000313" key="3">
    <source>
        <dbReference type="Proteomes" id="UP000030693"/>
    </source>
</evidence>
<gene>
    <name evidence="2" type="ORF">H696_00169</name>
</gene>
<keyword evidence="3" id="KW-1185">Reference proteome</keyword>
<dbReference type="RefSeq" id="XP_009492279.1">
    <property type="nucleotide sequence ID" value="XM_009494004.1"/>
</dbReference>
<evidence type="ECO:0000256" key="1">
    <source>
        <dbReference type="SAM" id="MobiDB-lite"/>
    </source>
</evidence>
<feature type="region of interest" description="Disordered" evidence="1">
    <location>
        <begin position="87"/>
        <end position="124"/>
    </location>
</feature>
<dbReference type="AlphaFoldDB" id="A0A058ZF66"/>